<evidence type="ECO:0000256" key="1">
    <source>
        <dbReference type="SAM" id="SignalP"/>
    </source>
</evidence>
<feature type="chain" id="PRO_5016630921" description="Reverse transcriptase domain-containing protein" evidence="1">
    <location>
        <begin position="16"/>
        <end position="72"/>
    </location>
</feature>
<evidence type="ECO:0008006" key="4">
    <source>
        <dbReference type="Google" id="ProtNLM"/>
    </source>
</evidence>
<feature type="non-terminal residue" evidence="2">
    <location>
        <position position="1"/>
    </location>
</feature>
<comment type="caution">
    <text evidence="2">The sequence shown here is derived from an EMBL/GenBank/DDBJ whole genome shotgun (WGS) entry which is preliminary data.</text>
</comment>
<proteinExistence type="predicted"/>
<dbReference type="AlphaFoldDB" id="A0A371GW08"/>
<keyword evidence="1" id="KW-0732">Signal</keyword>
<feature type="signal peptide" evidence="1">
    <location>
        <begin position="1"/>
        <end position="15"/>
    </location>
</feature>
<evidence type="ECO:0000313" key="2">
    <source>
        <dbReference type="EMBL" id="RDX94728.1"/>
    </source>
</evidence>
<sequence length="72" mass="8354">LQVSFFFVPLQVVLGEAPFLEFLESIGKCLVAYFDDILVYPICMDDHIVHVKNVLQLIKNESLYTNLEKFMD</sequence>
<accession>A0A371GW08</accession>
<keyword evidence="3" id="KW-1185">Reference proteome</keyword>
<organism evidence="2 3">
    <name type="scientific">Mucuna pruriens</name>
    <name type="common">Velvet bean</name>
    <name type="synonym">Dolichos pruriens</name>
    <dbReference type="NCBI Taxonomy" id="157652"/>
    <lineage>
        <taxon>Eukaryota</taxon>
        <taxon>Viridiplantae</taxon>
        <taxon>Streptophyta</taxon>
        <taxon>Embryophyta</taxon>
        <taxon>Tracheophyta</taxon>
        <taxon>Spermatophyta</taxon>
        <taxon>Magnoliopsida</taxon>
        <taxon>eudicotyledons</taxon>
        <taxon>Gunneridae</taxon>
        <taxon>Pentapetalae</taxon>
        <taxon>rosids</taxon>
        <taxon>fabids</taxon>
        <taxon>Fabales</taxon>
        <taxon>Fabaceae</taxon>
        <taxon>Papilionoideae</taxon>
        <taxon>50 kb inversion clade</taxon>
        <taxon>NPAAA clade</taxon>
        <taxon>indigoferoid/millettioid clade</taxon>
        <taxon>Phaseoleae</taxon>
        <taxon>Mucuna</taxon>
    </lineage>
</organism>
<dbReference type="InterPro" id="IPR043502">
    <property type="entry name" value="DNA/RNA_pol_sf"/>
</dbReference>
<feature type="non-terminal residue" evidence="2">
    <location>
        <position position="72"/>
    </location>
</feature>
<dbReference type="InterPro" id="IPR043128">
    <property type="entry name" value="Rev_trsase/Diguanyl_cyclase"/>
</dbReference>
<evidence type="ECO:0000313" key="3">
    <source>
        <dbReference type="Proteomes" id="UP000257109"/>
    </source>
</evidence>
<dbReference type="OrthoDB" id="1833471at2759"/>
<dbReference type="Proteomes" id="UP000257109">
    <property type="component" value="Unassembled WGS sequence"/>
</dbReference>
<name>A0A371GW08_MUCPR</name>
<reference evidence="2" key="1">
    <citation type="submission" date="2018-05" db="EMBL/GenBank/DDBJ databases">
        <title>Draft genome of Mucuna pruriens seed.</title>
        <authorList>
            <person name="Nnadi N.E."/>
            <person name="Vos R."/>
            <person name="Hasami M.H."/>
            <person name="Devisetty U.K."/>
            <person name="Aguiy J.C."/>
        </authorList>
    </citation>
    <scope>NUCLEOTIDE SEQUENCE [LARGE SCALE GENOMIC DNA]</scope>
    <source>
        <strain evidence="2">JCA_2017</strain>
    </source>
</reference>
<gene>
    <name evidence="2" type="ORF">CR513_22865</name>
</gene>
<dbReference type="Gene3D" id="3.30.70.270">
    <property type="match status" value="1"/>
</dbReference>
<dbReference type="SUPFAM" id="SSF56672">
    <property type="entry name" value="DNA/RNA polymerases"/>
    <property type="match status" value="1"/>
</dbReference>
<protein>
    <recommendedName>
        <fullName evidence="4">Reverse transcriptase domain-containing protein</fullName>
    </recommendedName>
</protein>
<dbReference type="EMBL" id="QJKJ01004300">
    <property type="protein sequence ID" value="RDX94728.1"/>
    <property type="molecule type" value="Genomic_DNA"/>
</dbReference>